<dbReference type="EMBL" id="JAVDWV010000012">
    <property type="protein sequence ID" value="MDR7155921.1"/>
    <property type="molecule type" value="Genomic_DNA"/>
</dbReference>
<proteinExistence type="predicted"/>
<dbReference type="SUPFAM" id="SSF88723">
    <property type="entry name" value="PIN domain-like"/>
    <property type="match status" value="1"/>
</dbReference>
<dbReference type="RefSeq" id="WP_310225682.1">
    <property type="nucleotide sequence ID" value="NZ_JAVDWV010000012.1"/>
</dbReference>
<feature type="domain" description="PIN" evidence="1">
    <location>
        <begin position="4"/>
        <end position="117"/>
    </location>
</feature>
<sequence>MTAVLDASALLTILLDERGADQVQPHLATGQISVVNLCETYTKLVEAGLSKDDAEAQVARLELHICPFIEDHALEAALLRPMTRHLGLSLGDRACLALARLGKLPVITADRAWAELDLGIDIIVIR</sequence>
<evidence type="ECO:0000313" key="2">
    <source>
        <dbReference type="EMBL" id="MDR7155921.1"/>
    </source>
</evidence>
<dbReference type="Proteomes" id="UP001267638">
    <property type="component" value="Unassembled WGS sequence"/>
</dbReference>
<dbReference type="InterPro" id="IPR002716">
    <property type="entry name" value="PIN_dom"/>
</dbReference>
<keyword evidence="3" id="KW-1185">Reference proteome</keyword>
<dbReference type="InterPro" id="IPR029060">
    <property type="entry name" value="PIN-like_dom_sf"/>
</dbReference>
<organism evidence="2 3">
    <name type="scientific">Sphingobium xenophagum</name>
    <dbReference type="NCBI Taxonomy" id="121428"/>
    <lineage>
        <taxon>Bacteria</taxon>
        <taxon>Pseudomonadati</taxon>
        <taxon>Pseudomonadota</taxon>
        <taxon>Alphaproteobacteria</taxon>
        <taxon>Sphingomonadales</taxon>
        <taxon>Sphingomonadaceae</taxon>
        <taxon>Sphingobium</taxon>
    </lineage>
</organism>
<dbReference type="CDD" id="cd18682">
    <property type="entry name" value="PIN_VapC-like"/>
    <property type="match status" value="1"/>
</dbReference>
<name>A0ABU1X2X5_SPHXE</name>
<comment type="caution">
    <text evidence="2">The sequence shown here is derived from an EMBL/GenBank/DDBJ whole genome shotgun (WGS) entry which is preliminary data.</text>
</comment>
<evidence type="ECO:0000313" key="3">
    <source>
        <dbReference type="Proteomes" id="UP001267638"/>
    </source>
</evidence>
<evidence type="ECO:0000259" key="1">
    <source>
        <dbReference type="Pfam" id="PF01850"/>
    </source>
</evidence>
<protein>
    <submittedName>
        <fullName evidence="2">PIN domain nuclease of toxin-antitoxin system</fullName>
    </submittedName>
</protein>
<gene>
    <name evidence="2" type="ORF">J2W40_002757</name>
</gene>
<dbReference type="Pfam" id="PF01850">
    <property type="entry name" value="PIN"/>
    <property type="match status" value="1"/>
</dbReference>
<reference evidence="2 3" key="1">
    <citation type="submission" date="2023-07" db="EMBL/GenBank/DDBJ databases">
        <title>Sorghum-associated microbial communities from plants grown in Nebraska, USA.</title>
        <authorList>
            <person name="Schachtman D."/>
        </authorList>
    </citation>
    <scope>NUCLEOTIDE SEQUENCE [LARGE SCALE GENOMIC DNA]</scope>
    <source>
        <strain evidence="2 3">4256</strain>
    </source>
</reference>
<accession>A0ABU1X2X5</accession>
<dbReference type="Gene3D" id="3.40.50.1010">
    <property type="entry name" value="5'-nuclease"/>
    <property type="match status" value="1"/>
</dbReference>